<keyword evidence="6" id="KW-1185">Reference proteome</keyword>
<dbReference type="InterPro" id="IPR051071">
    <property type="entry name" value="LRR-bact_E3_ubiq_ligases"/>
</dbReference>
<dbReference type="RefSeq" id="WP_344762271.1">
    <property type="nucleotide sequence ID" value="NZ_BAAAZE010000005.1"/>
</dbReference>
<feature type="region of interest" description="Disordered" evidence="4">
    <location>
        <begin position="1"/>
        <end position="59"/>
    </location>
</feature>
<organism evidence="5 6">
    <name type="scientific">Actimicrobium antarcticum</name>
    <dbReference type="NCBI Taxonomy" id="1051899"/>
    <lineage>
        <taxon>Bacteria</taxon>
        <taxon>Pseudomonadati</taxon>
        <taxon>Pseudomonadota</taxon>
        <taxon>Betaproteobacteria</taxon>
        <taxon>Burkholderiales</taxon>
        <taxon>Oxalobacteraceae</taxon>
        <taxon>Actimicrobium</taxon>
    </lineage>
</organism>
<proteinExistence type="inferred from homology"/>
<dbReference type="SUPFAM" id="SSF52058">
    <property type="entry name" value="L domain-like"/>
    <property type="match status" value="1"/>
</dbReference>
<dbReference type="EMBL" id="BAAAZE010000005">
    <property type="protein sequence ID" value="GAA4017482.1"/>
    <property type="molecule type" value="Genomic_DNA"/>
</dbReference>
<gene>
    <name evidence="5" type="ORF">GCM10022212_11350</name>
</gene>
<keyword evidence="2" id="KW-0433">Leucine-rich repeat</keyword>
<feature type="compositionally biased region" description="Low complexity" evidence="4">
    <location>
        <begin position="1"/>
        <end position="25"/>
    </location>
</feature>
<feature type="compositionally biased region" description="Polar residues" evidence="4">
    <location>
        <begin position="26"/>
        <end position="40"/>
    </location>
</feature>
<evidence type="ECO:0000313" key="5">
    <source>
        <dbReference type="EMBL" id="GAA4017482.1"/>
    </source>
</evidence>
<comment type="similarity">
    <text evidence="1">Belongs to the LRR-containing bacterial E3 ligase family.</text>
</comment>
<evidence type="ECO:0000256" key="2">
    <source>
        <dbReference type="ARBA" id="ARBA00022614"/>
    </source>
</evidence>
<dbReference type="InterPro" id="IPR001611">
    <property type="entry name" value="Leu-rich_rpt"/>
</dbReference>
<sequence length="215" mass="22766">MYITPNTASRNPTPAAPSANATDTSQQPAGTPPSASNNPPLSGAQAARAADAARDRVTCHQDALQRQEYERQLVKWESEAPAEEVGGRQRAAVEIRPVIESGEKTLILEEGNLTSLPLLPQGLKRLAIGTNHLTSLPTLPLGLTELSADSNRLTSLPTLPSGLTELSADNNKLTSLPTLPNGLTKLRAFGNQLTSLPKLPDVQTETPPNSHAPQP</sequence>
<comment type="caution">
    <text evidence="5">The sequence shown here is derived from an EMBL/GenBank/DDBJ whole genome shotgun (WGS) entry which is preliminary data.</text>
</comment>
<feature type="region of interest" description="Disordered" evidence="4">
    <location>
        <begin position="196"/>
        <end position="215"/>
    </location>
</feature>
<dbReference type="InterPro" id="IPR032675">
    <property type="entry name" value="LRR_dom_sf"/>
</dbReference>
<dbReference type="PANTHER" id="PTHR47114">
    <property type="match status" value="1"/>
</dbReference>
<evidence type="ECO:0000256" key="4">
    <source>
        <dbReference type="SAM" id="MobiDB-lite"/>
    </source>
</evidence>
<dbReference type="Proteomes" id="UP001501353">
    <property type="component" value="Unassembled WGS sequence"/>
</dbReference>
<name>A0ABP7SWA4_9BURK</name>
<feature type="compositionally biased region" description="Polar residues" evidence="4">
    <location>
        <begin position="203"/>
        <end position="215"/>
    </location>
</feature>
<evidence type="ECO:0000313" key="6">
    <source>
        <dbReference type="Proteomes" id="UP001501353"/>
    </source>
</evidence>
<reference evidence="6" key="1">
    <citation type="journal article" date="2019" name="Int. J. Syst. Evol. Microbiol.">
        <title>The Global Catalogue of Microorganisms (GCM) 10K type strain sequencing project: providing services to taxonomists for standard genome sequencing and annotation.</title>
        <authorList>
            <consortium name="The Broad Institute Genomics Platform"/>
            <consortium name="The Broad Institute Genome Sequencing Center for Infectious Disease"/>
            <person name="Wu L."/>
            <person name="Ma J."/>
        </authorList>
    </citation>
    <scope>NUCLEOTIDE SEQUENCE [LARGE SCALE GENOMIC DNA]</scope>
    <source>
        <strain evidence="6">JCM 16673</strain>
    </source>
</reference>
<dbReference type="SMART" id="SM00364">
    <property type="entry name" value="LRR_BAC"/>
    <property type="match status" value="4"/>
</dbReference>
<accession>A0ABP7SWA4</accession>
<evidence type="ECO:0000256" key="1">
    <source>
        <dbReference type="ARBA" id="ARBA00009868"/>
    </source>
</evidence>
<evidence type="ECO:0000256" key="3">
    <source>
        <dbReference type="ARBA" id="ARBA00022737"/>
    </source>
</evidence>
<protein>
    <submittedName>
        <fullName evidence="5">Uncharacterized protein</fullName>
    </submittedName>
</protein>
<dbReference type="PROSITE" id="PS51450">
    <property type="entry name" value="LRR"/>
    <property type="match status" value="1"/>
</dbReference>
<keyword evidence="3" id="KW-0677">Repeat</keyword>
<dbReference type="Gene3D" id="3.80.10.10">
    <property type="entry name" value="Ribonuclease Inhibitor"/>
    <property type="match status" value="1"/>
</dbReference>
<dbReference type="PANTHER" id="PTHR47114:SF2">
    <property type="entry name" value="OLIGODENDROCYTE-MYELIN GLYCOPROTEIN"/>
    <property type="match status" value="1"/>
</dbReference>